<accession>A0A2T3ZV18</accession>
<evidence type="ECO:0000313" key="2">
    <source>
        <dbReference type="Proteomes" id="UP000241690"/>
    </source>
</evidence>
<name>A0A2T3ZV18_TRIHA</name>
<protein>
    <submittedName>
        <fullName evidence="1">Uncharacterized protein</fullName>
    </submittedName>
</protein>
<dbReference type="AlphaFoldDB" id="A0A2T3ZV18"/>
<sequence length="110" mass="12099">MARLLSIVSIFRCLAYPDAEKDFAPLETAAGSVLEPISGSLTSAIATIHVLLGTLTRQPYRDCAFLKRRLQIEKCAASILRNINHQPVFDVFKDGQGSKDLHASCKALKR</sequence>
<gene>
    <name evidence="1" type="ORF">M431DRAFT_546306</name>
</gene>
<dbReference type="Proteomes" id="UP000241690">
    <property type="component" value="Unassembled WGS sequence"/>
</dbReference>
<dbReference type="EMBL" id="KZ679697">
    <property type="protein sequence ID" value="PTB48638.1"/>
    <property type="molecule type" value="Genomic_DNA"/>
</dbReference>
<proteinExistence type="predicted"/>
<reference evidence="1 2" key="1">
    <citation type="submission" date="2016-07" db="EMBL/GenBank/DDBJ databases">
        <title>Multiple horizontal gene transfer events from other fungi enriched the ability of initially mycotrophic Trichoderma (Ascomycota) to feed on dead plant biomass.</title>
        <authorList>
            <consortium name="DOE Joint Genome Institute"/>
            <person name="Aerts A."/>
            <person name="Atanasova L."/>
            <person name="Chenthamara K."/>
            <person name="Zhang J."/>
            <person name="Grujic M."/>
            <person name="Henrissat B."/>
            <person name="Kuo A."/>
            <person name="Salamov A."/>
            <person name="Lipzen A."/>
            <person name="Labutti K."/>
            <person name="Barry K."/>
            <person name="Miao Y."/>
            <person name="Rahimi M.J."/>
            <person name="Shen Q."/>
            <person name="Grigoriev I.V."/>
            <person name="Kubicek C.P."/>
            <person name="Druzhinina I.S."/>
        </authorList>
    </citation>
    <scope>NUCLEOTIDE SEQUENCE [LARGE SCALE GENOMIC DNA]</scope>
    <source>
        <strain evidence="1 2">CBS 226.95</strain>
    </source>
</reference>
<dbReference type="GeneID" id="36629787"/>
<keyword evidence="2" id="KW-1185">Reference proteome</keyword>
<dbReference type="RefSeq" id="XP_024768315.1">
    <property type="nucleotide sequence ID" value="XM_024921207.1"/>
</dbReference>
<organism evidence="1 2">
    <name type="scientific">Trichoderma harzianum CBS 226.95</name>
    <dbReference type="NCBI Taxonomy" id="983964"/>
    <lineage>
        <taxon>Eukaryota</taxon>
        <taxon>Fungi</taxon>
        <taxon>Dikarya</taxon>
        <taxon>Ascomycota</taxon>
        <taxon>Pezizomycotina</taxon>
        <taxon>Sordariomycetes</taxon>
        <taxon>Hypocreomycetidae</taxon>
        <taxon>Hypocreales</taxon>
        <taxon>Hypocreaceae</taxon>
        <taxon>Trichoderma</taxon>
    </lineage>
</organism>
<evidence type="ECO:0000313" key="1">
    <source>
        <dbReference type="EMBL" id="PTB48638.1"/>
    </source>
</evidence>